<keyword evidence="2" id="KW-1185">Reference proteome</keyword>
<evidence type="ECO:0000313" key="1">
    <source>
        <dbReference type="EMBL" id="ODQ74551.1"/>
    </source>
</evidence>
<dbReference type="Proteomes" id="UP000094385">
    <property type="component" value="Unassembled WGS sequence"/>
</dbReference>
<proteinExistence type="predicted"/>
<organism evidence="1 2">
    <name type="scientific">Lipomyces starkeyi NRRL Y-11557</name>
    <dbReference type="NCBI Taxonomy" id="675824"/>
    <lineage>
        <taxon>Eukaryota</taxon>
        <taxon>Fungi</taxon>
        <taxon>Dikarya</taxon>
        <taxon>Ascomycota</taxon>
        <taxon>Saccharomycotina</taxon>
        <taxon>Lipomycetes</taxon>
        <taxon>Lipomycetales</taxon>
        <taxon>Lipomycetaceae</taxon>
        <taxon>Lipomyces</taxon>
    </lineage>
</organism>
<protein>
    <submittedName>
        <fullName evidence="1">Uncharacterized protein</fullName>
    </submittedName>
</protein>
<sequence>MEPTLSLLARLQHRIGPAISWAGPGSGARWKKYTLEKVHKHALVQEHSTPQVLAAIPSPALMLSSHVLPESLPSPGPMVAG</sequence>
<name>A0A1E3QA59_LIPST</name>
<gene>
    <name evidence="1" type="ORF">LIPSTDRAFT_70219</name>
</gene>
<reference evidence="1 2" key="1">
    <citation type="journal article" date="2016" name="Proc. Natl. Acad. Sci. U.S.A.">
        <title>Comparative genomics of biotechnologically important yeasts.</title>
        <authorList>
            <person name="Riley R."/>
            <person name="Haridas S."/>
            <person name="Wolfe K.H."/>
            <person name="Lopes M.R."/>
            <person name="Hittinger C.T."/>
            <person name="Goeker M."/>
            <person name="Salamov A.A."/>
            <person name="Wisecaver J.H."/>
            <person name="Long T.M."/>
            <person name="Calvey C.H."/>
            <person name="Aerts A.L."/>
            <person name="Barry K.W."/>
            <person name="Choi C."/>
            <person name="Clum A."/>
            <person name="Coughlan A.Y."/>
            <person name="Deshpande S."/>
            <person name="Douglass A.P."/>
            <person name="Hanson S.J."/>
            <person name="Klenk H.-P."/>
            <person name="LaButti K.M."/>
            <person name="Lapidus A."/>
            <person name="Lindquist E.A."/>
            <person name="Lipzen A.M."/>
            <person name="Meier-Kolthoff J.P."/>
            <person name="Ohm R.A."/>
            <person name="Otillar R.P."/>
            <person name="Pangilinan J.L."/>
            <person name="Peng Y."/>
            <person name="Rokas A."/>
            <person name="Rosa C.A."/>
            <person name="Scheuner C."/>
            <person name="Sibirny A.A."/>
            <person name="Slot J.C."/>
            <person name="Stielow J.B."/>
            <person name="Sun H."/>
            <person name="Kurtzman C.P."/>
            <person name="Blackwell M."/>
            <person name="Grigoriev I.V."/>
            <person name="Jeffries T.W."/>
        </authorList>
    </citation>
    <scope>NUCLEOTIDE SEQUENCE [LARGE SCALE GENOMIC DNA]</scope>
    <source>
        <strain evidence="1 2">NRRL Y-11557</strain>
    </source>
</reference>
<dbReference type="EMBL" id="KV454292">
    <property type="protein sequence ID" value="ODQ74551.1"/>
    <property type="molecule type" value="Genomic_DNA"/>
</dbReference>
<accession>A0A1E3QA59</accession>
<evidence type="ECO:0000313" key="2">
    <source>
        <dbReference type="Proteomes" id="UP000094385"/>
    </source>
</evidence>
<dbReference type="AlphaFoldDB" id="A0A1E3QA59"/>